<dbReference type="PROSITE" id="PS50862">
    <property type="entry name" value="AA_TRNA_LIGASE_II"/>
    <property type="match status" value="1"/>
</dbReference>
<dbReference type="InterPro" id="IPR004364">
    <property type="entry name" value="Aa-tRNA-synt_II"/>
</dbReference>
<proteinExistence type="predicted"/>
<reference evidence="8 9" key="1">
    <citation type="submission" date="2024-06" db="EMBL/GenBank/DDBJ databases">
        <authorList>
            <person name="Kraege A."/>
            <person name="Thomma B."/>
        </authorList>
    </citation>
    <scope>NUCLEOTIDE SEQUENCE [LARGE SCALE GENOMIC DNA]</scope>
</reference>
<feature type="compositionally biased region" description="Basic and acidic residues" evidence="6">
    <location>
        <begin position="41"/>
        <end position="56"/>
    </location>
</feature>
<dbReference type="PIRSF" id="PIRSF039101">
    <property type="entry name" value="LysRS2"/>
    <property type="match status" value="1"/>
</dbReference>
<gene>
    <name evidence="8" type="primary">g10056</name>
    <name evidence="8" type="ORF">VP750_LOCUS9050</name>
</gene>
<keyword evidence="4" id="KW-0030">Aminoacyl-tRNA synthetase</keyword>
<dbReference type="Pfam" id="PF00152">
    <property type="entry name" value="tRNA-synt_2"/>
    <property type="match status" value="1"/>
</dbReference>
<evidence type="ECO:0000256" key="4">
    <source>
        <dbReference type="ARBA" id="ARBA00023146"/>
    </source>
</evidence>
<evidence type="ECO:0000259" key="7">
    <source>
        <dbReference type="PROSITE" id="PS50862"/>
    </source>
</evidence>
<dbReference type="InterPro" id="IPR004365">
    <property type="entry name" value="NA-bd_OB_tRNA"/>
</dbReference>
<dbReference type="PRINTS" id="PR00982">
    <property type="entry name" value="TRNASYNTHLYS"/>
</dbReference>
<dbReference type="SUPFAM" id="SSF55681">
    <property type="entry name" value="Class II aaRS and biotin synthetases"/>
    <property type="match status" value="1"/>
</dbReference>
<evidence type="ECO:0000256" key="3">
    <source>
        <dbReference type="ARBA" id="ARBA00022840"/>
    </source>
</evidence>
<accession>A0ABP1G4D6</accession>
<dbReference type="EMBL" id="CAXHTA020000017">
    <property type="protein sequence ID" value="CAL5227144.1"/>
    <property type="molecule type" value="Genomic_DNA"/>
</dbReference>
<dbReference type="Gene3D" id="2.40.50.140">
    <property type="entry name" value="Nucleic acid-binding proteins"/>
    <property type="match status" value="1"/>
</dbReference>
<keyword evidence="9" id="KW-1185">Reference proteome</keyword>
<organism evidence="8 9">
    <name type="scientific">Coccomyxa viridis</name>
    <dbReference type="NCBI Taxonomy" id="1274662"/>
    <lineage>
        <taxon>Eukaryota</taxon>
        <taxon>Viridiplantae</taxon>
        <taxon>Chlorophyta</taxon>
        <taxon>core chlorophytes</taxon>
        <taxon>Trebouxiophyceae</taxon>
        <taxon>Trebouxiophyceae incertae sedis</taxon>
        <taxon>Coccomyxaceae</taxon>
        <taxon>Coccomyxa</taxon>
    </lineage>
</organism>
<name>A0ABP1G4D6_9CHLO</name>
<evidence type="ECO:0000313" key="8">
    <source>
        <dbReference type="EMBL" id="CAL5227144.1"/>
    </source>
</evidence>
<dbReference type="InterPro" id="IPR034762">
    <property type="entry name" value="Lys-tRNA-ligase_II_bac/euk"/>
</dbReference>
<dbReference type="InterPro" id="IPR045864">
    <property type="entry name" value="aa-tRNA-synth_II/BPL/LPL"/>
</dbReference>
<dbReference type="Gene3D" id="3.30.930.10">
    <property type="entry name" value="Bira Bifunctional Protein, Domain 2"/>
    <property type="match status" value="2"/>
</dbReference>
<dbReference type="InterPro" id="IPR018149">
    <property type="entry name" value="Lys-tRNA-synth_II_C"/>
</dbReference>
<protein>
    <recommendedName>
        <fullName evidence="5">Lysyl-tRNA synthetase</fullName>
    </recommendedName>
</protein>
<sequence length="590" mass="66607">MASDSSEWTLPEKWSEDLVDENGNKLSKTEYKKRAKAAQVAKDKAMKKAAEAEKKAAAAQAKAADGPQLEHDDEDDLDPNQYHERRLRALETARASGRNPYPHKFHLTMYIPEYVAKYKGLEPGTKQDQTRESLAGRVYNKRVQGKLVFYDVKADGEKVQVMADVATSGEELSAFIALHNGVKIGDIVGVTGFPGKSKKGELSLFPETFQILSPCLHMLPLRKAKLENQETRYRRRYLDAIVNPFVRDIFQTRAAIIRYIRRFFDDRGFLEVETPMMNMIPGGATARPFITHHHDLDMQLYMRVAPELYLKMLAYADYYDVMDMTEELVSGLVKAVKGSYQIKYHANGPAEPPVDIDFTPPWPRISFMSGLREALELQSDSQWPSNEALHTEEARQYFLRLCETKRVECPPPQSTARLLDKLVGEYLESRCLNPAFLIDQPQIMSPLAKGHRTLPGLTERFELFVNYRELANAYTELNDPIVQRERFAQQAQAKAGGDVEAMYVDENFCTALEYGLPPTGGWGMGIDRLTMLLTDTINIKEVLLFPAMKPEENKPAGGAIKPQEGQRSSVEQTIQQLDHLGVSHGKAIGT</sequence>
<keyword evidence="2" id="KW-0547">Nucleotide-binding</keyword>
<evidence type="ECO:0000256" key="5">
    <source>
        <dbReference type="ARBA" id="ARBA00030563"/>
    </source>
</evidence>
<dbReference type="PANTHER" id="PTHR42918:SF9">
    <property type="entry name" value="LYSINE--TRNA LIGASE"/>
    <property type="match status" value="1"/>
</dbReference>
<dbReference type="CDD" id="cd00775">
    <property type="entry name" value="LysRS_core"/>
    <property type="match status" value="1"/>
</dbReference>
<dbReference type="CDD" id="cd04322">
    <property type="entry name" value="LysRS_N"/>
    <property type="match status" value="1"/>
</dbReference>
<dbReference type="SUPFAM" id="SSF50249">
    <property type="entry name" value="Nucleic acid-binding proteins"/>
    <property type="match status" value="1"/>
</dbReference>
<evidence type="ECO:0000256" key="6">
    <source>
        <dbReference type="SAM" id="MobiDB-lite"/>
    </source>
</evidence>
<keyword evidence="3" id="KW-0067">ATP-binding</keyword>
<dbReference type="Pfam" id="PF01336">
    <property type="entry name" value="tRNA_anti-codon"/>
    <property type="match status" value="1"/>
</dbReference>
<dbReference type="InterPro" id="IPR012340">
    <property type="entry name" value="NA-bd_OB-fold"/>
</dbReference>
<dbReference type="InterPro" id="IPR006195">
    <property type="entry name" value="aa-tRNA-synth_II"/>
</dbReference>
<evidence type="ECO:0000256" key="2">
    <source>
        <dbReference type="ARBA" id="ARBA00022741"/>
    </source>
</evidence>
<feature type="domain" description="Aminoacyl-transfer RNA synthetases class-II family profile" evidence="7">
    <location>
        <begin position="216"/>
        <end position="550"/>
    </location>
</feature>
<evidence type="ECO:0000313" key="9">
    <source>
        <dbReference type="Proteomes" id="UP001497392"/>
    </source>
</evidence>
<dbReference type="PANTHER" id="PTHR42918">
    <property type="entry name" value="LYSYL-TRNA SYNTHETASE"/>
    <property type="match status" value="1"/>
</dbReference>
<comment type="caution">
    <text evidence="8">The sequence shown here is derived from an EMBL/GenBank/DDBJ whole genome shotgun (WGS) entry which is preliminary data.</text>
</comment>
<dbReference type="InterPro" id="IPR044136">
    <property type="entry name" value="Lys-tRNA-ligase_II_N"/>
</dbReference>
<dbReference type="Proteomes" id="UP001497392">
    <property type="component" value="Unassembled WGS sequence"/>
</dbReference>
<feature type="region of interest" description="Disordered" evidence="6">
    <location>
        <begin position="1"/>
        <end position="80"/>
    </location>
</feature>
<keyword evidence="1" id="KW-0436">Ligase</keyword>
<evidence type="ECO:0000256" key="1">
    <source>
        <dbReference type="ARBA" id="ARBA00022598"/>
    </source>
</evidence>